<dbReference type="Gene3D" id="2.70.170.10">
    <property type="entry name" value="Neurotransmitter-gated ion-channel ligand-binding domain"/>
    <property type="match status" value="1"/>
</dbReference>
<keyword evidence="4 5" id="KW-0472">Membrane</keyword>
<dbReference type="PRINTS" id="PR00252">
    <property type="entry name" value="NRIONCHANNEL"/>
</dbReference>
<reference evidence="7 8" key="1">
    <citation type="journal article" date="2021" name="Elife">
        <title>Chloroplast acquisition without the gene transfer in kleptoplastic sea slugs, Plakobranchus ocellatus.</title>
        <authorList>
            <person name="Maeda T."/>
            <person name="Takahashi S."/>
            <person name="Yoshida T."/>
            <person name="Shimamura S."/>
            <person name="Takaki Y."/>
            <person name="Nagai Y."/>
            <person name="Toyoda A."/>
            <person name="Suzuki Y."/>
            <person name="Arimoto A."/>
            <person name="Ishii H."/>
            <person name="Satoh N."/>
            <person name="Nishiyama T."/>
            <person name="Hasebe M."/>
            <person name="Maruyama T."/>
            <person name="Minagawa J."/>
            <person name="Obokata J."/>
            <person name="Shigenobu S."/>
        </authorList>
    </citation>
    <scope>NUCLEOTIDE SEQUENCE [LARGE SCALE GENOMIC DNA]</scope>
</reference>
<feature type="signal peptide" evidence="5">
    <location>
        <begin position="1"/>
        <end position="31"/>
    </location>
</feature>
<dbReference type="InterPro" id="IPR018000">
    <property type="entry name" value="Neurotransmitter_ion_chnl_CS"/>
</dbReference>
<keyword evidence="2 5" id="KW-0812">Transmembrane</keyword>
<dbReference type="InterPro" id="IPR036719">
    <property type="entry name" value="Neuro-gated_channel_TM_sf"/>
</dbReference>
<evidence type="ECO:0000256" key="1">
    <source>
        <dbReference type="ARBA" id="ARBA00004141"/>
    </source>
</evidence>
<keyword evidence="5" id="KW-0407">Ion channel</keyword>
<dbReference type="PROSITE" id="PS00236">
    <property type="entry name" value="NEUROTR_ION_CHANNEL"/>
    <property type="match status" value="1"/>
</dbReference>
<comment type="caution">
    <text evidence="7">The sequence shown here is derived from an EMBL/GenBank/DDBJ whole genome shotgun (WGS) entry which is preliminary data.</text>
</comment>
<evidence type="ECO:0000256" key="4">
    <source>
        <dbReference type="ARBA" id="ARBA00023136"/>
    </source>
</evidence>
<evidence type="ECO:0000313" key="8">
    <source>
        <dbReference type="Proteomes" id="UP000762676"/>
    </source>
</evidence>
<keyword evidence="5" id="KW-0406">Ion transport</keyword>
<comment type="caution">
    <text evidence="5">Lacks conserved residue(s) required for the propagation of feature annotation.</text>
</comment>
<keyword evidence="8" id="KW-1185">Reference proteome</keyword>
<evidence type="ECO:0000256" key="2">
    <source>
        <dbReference type="ARBA" id="ARBA00022692"/>
    </source>
</evidence>
<feature type="chain" id="PRO_5043102702" evidence="5">
    <location>
        <begin position="32"/>
        <end position="302"/>
    </location>
</feature>
<dbReference type="InterPro" id="IPR006202">
    <property type="entry name" value="Neur_chan_lig-bd"/>
</dbReference>
<feature type="transmembrane region" description="Helical" evidence="5">
    <location>
        <begin position="284"/>
        <end position="301"/>
    </location>
</feature>
<dbReference type="SUPFAM" id="SSF63712">
    <property type="entry name" value="Nicotinic receptor ligand binding domain-like"/>
    <property type="match status" value="1"/>
</dbReference>
<feature type="transmembrane region" description="Helical" evidence="5">
    <location>
        <begin position="253"/>
        <end position="277"/>
    </location>
</feature>
<protein>
    <submittedName>
        <fullName evidence="7">Acetylcholine receptor subunit alpha</fullName>
    </submittedName>
</protein>
<comment type="subcellular location">
    <subcellularLocation>
        <location evidence="1">Membrane</location>
        <topology evidence="1">Multi-pass membrane protein</topology>
    </subcellularLocation>
</comment>
<gene>
    <name evidence="7" type="ORF">ElyMa_004755700</name>
</gene>
<keyword evidence="7" id="KW-0675">Receptor</keyword>
<keyword evidence="3 5" id="KW-1133">Transmembrane helix</keyword>
<evidence type="ECO:0000256" key="3">
    <source>
        <dbReference type="ARBA" id="ARBA00022989"/>
    </source>
</evidence>
<dbReference type="InterPro" id="IPR036734">
    <property type="entry name" value="Neur_chan_lig-bd_sf"/>
</dbReference>
<keyword evidence="5" id="KW-0813">Transport</keyword>
<dbReference type="PANTHER" id="PTHR18945">
    <property type="entry name" value="NEUROTRANSMITTER GATED ION CHANNEL"/>
    <property type="match status" value="1"/>
</dbReference>
<dbReference type="SUPFAM" id="SSF90112">
    <property type="entry name" value="Neurotransmitter-gated ion-channel transmembrane pore"/>
    <property type="match status" value="1"/>
</dbReference>
<dbReference type="CDD" id="cd18989">
    <property type="entry name" value="LGIC_ECD_cation"/>
    <property type="match status" value="1"/>
</dbReference>
<evidence type="ECO:0000259" key="6">
    <source>
        <dbReference type="Pfam" id="PF02931"/>
    </source>
</evidence>
<dbReference type="InterPro" id="IPR006201">
    <property type="entry name" value="Neur_channel"/>
</dbReference>
<keyword evidence="5" id="KW-0732">Signal</keyword>
<dbReference type="Proteomes" id="UP000762676">
    <property type="component" value="Unassembled WGS sequence"/>
</dbReference>
<dbReference type="Gene3D" id="1.20.58.390">
    <property type="entry name" value="Neurotransmitter-gated ion-channel transmembrane domain"/>
    <property type="match status" value="1"/>
</dbReference>
<comment type="similarity">
    <text evidence="5">Belongs to the ligand-gated ion channel (TC 1.A.9) family.</text>
</comment>
<feature type="domain" description="Neurotransmitter-gated ion-channel ligand-binding" evidence="6">
    <location>
        <begin position="50"/>
        <end position="250"/>
    </location>
</feature>
<accession>A0AAV4IFA8</accession>
<name>A0AAV4IFA8_9GAST</name>
<proteinExistence type="inferred from homology"/>
<dbReference type="GO" id="GO:0004888">
    <property type="term" value="F:transmembrane signaling receptor activity"/>
    <property type="evidence" value="ECO:0007669"/>
    <property type="project" value="InterPro"/>
</dbReference>
<evidence type="ECO:0000313" key="7">
    <source>
        <dbReference type="EMBL" id="GFS08415.1"/>
    </source>
</evidence>
<evidence type="ECO:0000256" key="5">
    <source>
        <dbReference type="RuleBase" id="RU000687"/>
    </source>
</evidence>
<dbReference type="Pfam" id="PF02931">
    <property type="entry name" value="Neur_chan_LBD"/>
    <property type="match status" value="1"/>
</dbReference>
<sequence>MTRAPDLLERLGFCVFSLLASLAVMMKPASGSGTSSTFTPSGEQRMARARLYTDLEASPILQNKLVPLSHDSPIEVQIMLNVYKILEIEEPKQVITMAVFFNFVWRDEGYSWNPADYANVSSLYVPYNRAWHPKTIVLNSAVEDFSLFPKPDSIRLDATGEFEITGGTLVHTHCYIDLTFFPFDRQTCSLMLGFSGKDIRIAPNASKTALIDGVDEHVAIPAEWEVTNHSLTTQPDGKLPQVLYTVQLDRASLYYLLCVLGPMAVTSQLTLLVLWIPPTSGERISFLMSIYVSATLYLGFVG</sequence>
<dbReference type="AlphaFoldDB" id="A0AAV4IFA8"/>
<dbReference type="GO" id="GO:0016020">
    <property type="term" value="C:membrane"/>
    <property type="evidence" value="ECO:0007669"/>
    <property type="project" value="UniProtKB-SubCell"/>
</dbReference>
<dbReference type="EMBL" id="BMAT01009550">
    <property type="protein sequence ID" value="GFS08415.1"/>
    <property type="molecule type" value="Genomic_DNA"/>
</dbReference>
<dbReference type="InterPro" id="IPR038050">
    <property type="entry name" value="Neuro_actylchol_rec"/>
</dbReference>
<dbReference type="GO" id="GO:0005230">
    <property type="term" value="F:extracellular ligand-gated monoatomic ion channel activity"/>
    <property type="evidence" value="ECO:0007669"/>
    <property type="project" value="InterPro"/>
</dbReference>
<organism evidence="7 8">
    <name type="scientific">Elysia marginata</name>
    <dbReference type="NCBI Taxonomy" id="1093978"/>
    <lineage>
        <taxon>Eukaryota</taxon>
        <taxon>Metazoa</taxon>
        <taxon>Spiralia</taxon>
        <taxon>Lophotrochozoa</taxon>
        <taxon>Mollusca</taxon>
        <taxon>Gastropoda</taxon>
        <taxon>Heterobranchia</taxon>
        <taxon>Euthyneura</taxon>
        <taxon>Panpulmonata</taxon>
        <taxon>Sacoglossa</taxon>
        <taxon>Placobranchoidea</taxon>
        <taxon>Plakobranchidae</taxon>
        <taxon>Elysia</taxon>
    </lineage>
</organism>